<organism evidence="3 4">
    <name type="scientific">Paenibacillus cremeus</name>
    <dbReference type="NCBI Taxonomy" id="2163881"/>
    <lineage>
        <taxon>Bacteria</taxon>
        <taxon>Bacillati</taxon>
        <taxon>Bacillota</taxon>
        <taxon>Bacilli</taxon>
        <taxon>Bacillales</taxon>
        <taxon>Paenibacillaceae</taxon>
        <taxon>Paenibacillus</taxon>
    </lineage>
</organism>
<dbReference type="PANTHER" id="PTHR30575:SF0">
    <property type="entry name" value="XAA-ARG DIPEPTIDASE"/>
    <property type="match status" value="1"/>
</dbReference>
<comment type="caution">
    <text evidence="3">The sequence shown here is derived from an EMBL/GenBank/DDBJ whole genome shotgun (WGS) entry which is preliminary data.</text>
</comment>
<reference evidence="3 4" key="1">
    <citation type="submission" date="2019-07" db="EMBL/GenBank/DDBJ databases">
        <authorList>
            <person name="Kim J."/>
        </authorList>
    </citation>
    <scope>NUCLEOTIDE SEQUENCE [LARGE SCALE GENOMIC DNA]</scope>
    <source>
        <strain evidence="3 4">JC52</strain>
    </source>
</reference>
<dbReference type="OrthoDB" id="9781032at2"/>
<dbReference type="InterPro" id="IPR036264">
    <property type="entry name" value="Bact_exopeptidase_dim_dom"/>
</dbReference>
<dbReference type="PANTHER" id="PTHR30575">
    <property type="entry name" value="PEPTIDASE M20"/>
    <property type="match status" value="1"/>
</dbReference>
<dbReference type="InterPro" id="IPR017144">
    <property type="entry name" value="Xaa-Arg_dipeptidase"/>
</dbReference>
<evidence type="ECO:0000259" key="2">
    <source>
        <dbReference type="Pfam" id="PF07687"/>
    </source>
</evidence>
<dbReference type="GO" id="GO:0016805">
    <property type="term" value="F:dipeptidase activity"/>
    <property type="evidence" value="ECO:0007669"/>
    <property type="project" value="InterPro"/>
</dbReference>
<dbReference type="AlphaFoldDB" id="A0A559KHU9"/>
<dbReference type="CDD" id="cd05672">
    <property type="entry name" value="M20_ACY1L2-like"/>
    <property type="match status" value="1"/>
</dbReference>
<dbReference type="NCBIfam" id="TIGR01891">
    <property type="entry name" value="amidohydrolases"/>
    <property type="match status" value="1"/>
</dbReference>
<dbReference type="Gene3D" id="3.30.70.360">
    <property type="match status" value="1"/>
</dbReference>
<keyword evidence="4" id="KW-1185">Reference proteome</keyword>
<comment type="similarity">
    <text evidence="1">Belongs to the peptidase M20A family.</text>
</comment>
<gene>
    <name evidence="3" type="ORF">FPZ49_03035</name>
</gene>
<sequence>MRELALQIHSNPELAFNEHQAVQWLTEPLKKAGFEVEIGVAGLETAFRATWRGSAAGPTIALLAEYDALPEIGHACGHNLIGTTAVGAALALKDAFPELPGTIEVYGTPAEEDGGGKIIMTNHGVFDHVDAAMLCHPRQSFMVNRGGLACVDTTFKFYGKQAHASSEPEKGISALEALINSYVAINSLRQFFKQDVRIHGIITKGGEAANIVPEFCEAKFMFRASTVKELKVVREKIYTVVRHSTEAVGARVEIEEGLIYAERNNNKFLSGLFRDNLISMGIEVTNPPEHGGIGSSDIGNVGQVTATIHPYFRIGDVRPHTPEFRDAAGSEGGMLGLNQATKALAMTAYDLCSDPELLRQVRDEFEKWRASNNEASY</sequence>
<proteinExistence type="inferred from homology"/>
<dbReference type="SUPFAM" id="SSF53187">
    <property type="entry name" value="Zn-dependent exopeptidases"/>
    <property type="match status" value="1"/>
</dbReference>
<evidence type="ECO:0000256" key="1">
    <source>
        <dbReference type="PIRNR" id="PIRNR037226"/>
    </source>
</evidence>
<dbReference type="EMBL" id="VNJI01000002">
    <property type="protein sequence ID" value="TVY11714.1"/>
    <property type="molecule type" value="Genomic_DNA"/>
</dbReference>
<dbReference type="Pfam" id="PF01546">
    <property type="entry name" value="Peptidase_M20"/>
    <property type="match status" value="1"/>
</dbReference>
<dbReference type="GO" id="GO:0005737">
    <property type="term" value="C:cytoplasm"/>
    <property type="evidence" value="ECO:0007669"/>
    <property type="project" value="TreeGrafter"/>
</dbReference>
<dbReference type="Proteomes" id="UP000317036">
    <property type="component" value="Unassembled WGS sequence"/>
</dbReference>
<dbReference type="SUPFAM" id="SSF55031">
    <property type="entry name" value="Bacterial exopeptidase dimerisation domain"/>
    <property type="match status" value="1"/>
</dbReference>
<dbReference type="InterPro" id="IPR002933">
    <property type="entry name" value="Peptidase_M20"/>
</dbReference>
<accession>A0A559KHU9</accession>
<name>A0A559KHU9_9BACL</name>
<protein>
    <recommendedName>
        <fullName evidence="1">Peptidase M20 domain-containing protein 2</fullName>
    </recommendedName>
</protein>
<dbReference type="InterPro" id="IPR052030">
    <property type="entry name" value="Peptidase_M20/M20A_hydrolases"/>
</dbReference>
<dbReference type="InterPro" id="IPR011650">
    <property type="entry name" value="Peptidase_M20_dimer"/>
</dbReference>
<dbReference type="FunFam" id="3.30.70.360:FF:000004">
    <property type="entry name" value="Peptidase M20 domain-containing protein 2"/>
    <property type="match status" value="1"/>
</dbReference>
<evidence type="ECO:0000313" key="3">
    <source>
        <dbReference type="EMBL" id="TVY11714.1"/>
    </source>
</evidence>
<dbReference type="Pfam" id="PF07687">
    <property type="entry name" value="M20_dimer"/>
    <property type="match status" value="1"/>
</dbReference>
<dbReference type="Gene3D" id="3.40.630.10">
    <property type="entry name" value="Zn peptidases"/>
    <property type="match status" value="1"/>
</dbReference>
<dbReference type="GO" id="GO:0071713">
    <property type="term" value="F:para-aminobenzoyl-glutamate hydrolase activity"/>
    <property type="evidence" value="ECO:0007669"/>
    <property type="project" value="TreeGrafter"/>
</dbReference>
<evidence type="ECO:0000313" key="4">
    <source>
        <dbReference type="Proteomes" id="UP000317036"/>
    </source>
</evidence>
<dbReference type="InterPro" id="IPR017439">
    <property type="entry name" value="Amidohydrolase"/>
</dbReference>
<dbReference type="PIRSF" id="PIRSF037226">
    <property type="entry name" value="Amidohydrolase_ACY1L2_prd"/>
    <property type="match status" value="1"/>
</dbReference>
<dbReference type="GO" id="GO:0046657">
    <property type="term" value="P:folic acid catabolic process"/>
    <property type="evidence" value="ECO:0007669"/>
    <property type="project" value="TreeGrafter"/>
</dbReference>
<feature type="domain" description="Peptidase M20 dimerisation" evidence="2">
    <location>
        <begin position="154"/>
        <end position="243"/>
    </location>
</feature>